<keyword evidence="1" id="KW-0732">Signal</keyword>
<feature type="chain" id="PRO_5002065006" evidence="1">
    <location>
        <begin position="30"/>
        <end position="57"/>
    </location>
</feature>
<sequence>MPTSFAPSPIAKVTLCVACLTSLVTNAFCFGEDRQHITDAHLTARSKNLNLTSSPKA</sequence>
<evidence type="ECO:0000256" key="1">
    <source>
        <dbReference type="SAM" id="SignalP"/>
    </source>
</evidence>
<accession>A0A0A9GAT8</accession>
<reference evidence="2" key="1">
    <citation type="submission" date="2014-09" db="EMBL/GenBank/DDBJ databases">
        <authorList>
            <person name="Magalhaes I.L.F."/>
            <person name="Oliveira U."/>
            <person name="Santos F.R."/>
            <person name="Vidigal T.H.D.A."/>
            <person name="Brescovit A.D."/>
            <person name="Santos A.J."/>
        </authorList>
    </citation>
    <scope>NUCLEOTIDE SEQUENCE</scope>
    <source>
        <tissue evidence="2">Shoot tissue taken approximately 20 cm above the soil surface</tissue>
    </source>
</reference>
<dbReference type="EMBL" id="GBRH01178260">
    <property type="protein sequence ID" value="JAE19636.1"/>
    <property type="molecule type" value="Transcribed_RNA"/>
</dbReference>
<evidence type="ECO:0000313" key="2">
    <source>
        <dbReference type="EMBL" id="JAE19636.1"/>
    </source>
</evidence>
<dbReference type="AlphaFoldDB" id="A0A0A9GAT8"/>
<protein>
    <submittedName>
        <fullName evidence="2">Uncharacterized protein</fullName>
    </submittedName>
</protein>
<organism evidence="2">
    <name type="scientific">Arundo donax</name>
    <name type="common">Giant reed</name>
    <name type="synonym">Donax arundinaceus</name>
    <dbReference type="NCBI Taxonomy" id="35708"/>
    <lineage>
        <taxon>Eukaryota</taxon>
        <taxon>Viridiplantae</taxon>
        <taxon>Streptophyta</taxon>
        <taxon>Embryophyta</taxon>
        <taxon>Tracheophyta</taxon>
        <taxon>Spermatophyta</taxon>
        <taxon>Magnoliopsida</taxon>
        <taxon>Liliopsida</taxon>
        <taxon>Poales</taxon>
        <taxon>Poaceae</taxon>
        <taxon>PACMAD clade</taxon>
        <taxon>Arundinoideae</taxon>
        <taxon>Arundineae</taxon>
        <taxon>Arundo</taxon>
    </lineage>
</organism>
<proteinExistence type="predicted"/>
<reference evidence="2" key="2">
    <citation type="journal article" date="2015" name="Data Brief">
        <title>Shoot transcriptome of the giant reed, Arundo donax.</title>
        <authorList>
            <person name="Barrero R.A."/>
            <person name="Guerrero F.D."/>
            <person name="Moolhuijzen P."/>
            <person name="Goolsby J.A."/>
            <person name="Tidwell J."/>
            <person name="Bellgard S.E."/>
            <person name="Bellgard M.I."/>
        </authorList>
    </citation>
    <scope>NUCLEOTIDE SEQUENCE</scope>
    <source>
        <tissue evidence="2">Shoot tissue taken approximately 20 cm above the soil surface</tissue>
    </source>
</reference>
<feature type="signal peptide" evidence="1">
    <location>
        <begin position="1"/>
        <end position="29"/>
    </location>
</feature>
<name>A0A0A9GAT8_ARUDO</name>